<dbReference type="AlphaFoldDB" id="A0A5B7YC26"/>
<protein>
    <submittedName>
        <fullName evidence="6">Response regulator transcription factor</fullName>
    </submittedName>
</protein>
<dbReference type="KEGG" id="salk:FBQ74_07270"/>
<evidence type="ECO:0000313" key="7">
    <source>
        <dbReference type="Proteomes" id="UP000304912"/>
    </source>
</evidence>
<dbReference type="EMBL" id="CP039852">
    <property type="protein sequence ID" value="QCZ93297.1"/>
    <property type="molecule type" value="Genomic_DNA"/>
</dbReference>
<organism evidence="6 7">
    <name type="scientific">Salinimonas iocasae</name>
    <dbReference type="NCBI Taxonomy" id="2572577"/>
    <lineage>
        <taxon>Bacteria</taxon>
        <taxon>Pseudomonadati</taxon>
        <taxon>Pseudomonadota</taxon>
        <taxon>Gammaproteobacteria</taxon>
        <taxon>Alteromonadales</taxon>
        <taxon>Alteromonadaceae</taxon>
        <taxon>Alteromonas/Salinimonas group</taxon>
        <taxon>Salinimonas</taxon>
    </lineage>
</organism>
<dbReference type="GO" id="GO:0032993">
    <property type="term" value="C:protein-DNA complex"/>
    <property type="evidence" value="ECO:0007669"/>
    <property type="project" value="TreeGrafter"/>
</dbReference>
<proteinExistence type="predicted"/>
<dbReference type="Pfam" id="PF00486">
    <property type="entry name" value="Trans_reg_C"/>
    <property type="match status" value="1"/>
</dbReference>
<dbReference type="GO" id="GO:0000156">
    <property type="term" value="F:phosphorelay response regulator activity"/>
    <property type="evidence" value="ECO:0007669"/>
    <property type="project" value="TreeGrafter"/>
</dbReference>
<keyword evidence="7" id="KW-1185">Reference proteome</keyword>
<dbReference type="CDD" id="cd00383">
    <property type="entry name" value="trans_reg_C"/>
    <property type="match status" value="1"/>
</dbReference>
<evidence type="ECO:0000259" key="5">
    <source>
        <dbReference type="PROSITE" id="PS51755"/>
    </source>
</evidence>
<evidence type="ECO:0000256" key="3">
    <source>
        <dbReference type="PROSITE-ProRule" id="PRU01091"/>
    </source>
</evidence>
<dbReference type="GO" id="GO:0005829">
    <property type="term" value="C:cytosol"/>
    <property type="evidence" value="ECO:0007669"/>
    <property type="project" value="TreeGrafter"/>
</dbReference>
<reference evidence="6 7" key="1">
    <citation type="submission" date="2019-04" db="EMBL/GenBank/DDBJ databases">
        <title>Salinimonas iocasae sp. nov., a halophilic bacterium isolated from the outer tube casing of tubeworms in Okinawa Trough.</title>
        <authorList>
            <person name="Zhang H."/>
            <person name="Wang H."/>
            <person name="Li C."/>
        </authorList>
    </citation>
    <scope>NUCLEOTIDE SEQUENCE [LARGE SCALE GENOMIC DNA]</scope>
    <source>
        <strain evidence="6 7">KX18D6</strain>
    </source>
</reference>
<evidence type="ECO:0000256" key="2">
    <source>
        <dbReference type="PROSITE-ProRule" id="PRU00169"/>
    </source>
</evidence>
<dbReference type="PANTHER" id="PTHR48111">
    <property type="entry name" value="REGULATOR OF RPOS"/>
    <property type="match status" value="1"/>
</dbReference>
<dbReference type="Pfam" id="PF00072">
    <property type="entry name" value="Response_reg"/>
    <property type="match status" value="1"/>
</dbReference>
<dbReference type="InterPro" id="IPR001867">
    <property type="entry name" value="OmpR/PhoB-type_DNA-bd"/>
</dbReference>
<dbReference type="Gene3D" id="1.10.10.10">
    <property type="entry name" value="Winged helix-like DNA-binding domain superfamily/Winged helix DNA-binding domain"/>
    <property type="match status" value="1"/>
</dbReference>
<dbReference type="SMART" id="SM00862">
    <property type="entry name" value="Trans_reg_C"/>
    <property type="match status" value="1"/>
</dbReference>
<dbReference type="Proteomes" id="UP000304912">
    <property type="component" value="Chromosome"/>
</dbReference>
<dbReference type="Gene3D" id="6.10.250.690">
    <property type="match status" value="1"/>
</dbReference>
<dbReference type="GO" id="GO:0000976">
    <property type="term" value="F:transcription cis-regulatory region binding"/>
    <property type="evidence" value="ECO:0007669"/>
    <property type="project" value="TreeGrafter"/>
</dbReference>
<dbReference type="InterPro" id="IPR039420">
    <property type="entry name" value="WalR-like"/>
</dbReference>
<accession>A0A5B7YC26</accession>
<dbReference type="RefSeq" id="WP_139756043.1">
    <property type="nucleotide sequence ID" value="NZ_CP039852.1"/>
</dbReference>
<feature type="DNA-binding region" description="OmpR/PhoB-type" evidence="3">
    <location>
        <begin position="129"/>
        <end position="228"/>
    </location>
</feature>
<dbReference type="OrthoDB" id="9802426at2"/>
<dbReference type="PROSITE" id="PS51755">
    <property type="entry name" value="OMPR_PHOB"/>
    <property type="match status" value="1"/>
</dbReference>
<gene>
    <name evidence="6" type="ORF">FBQ74_07270</name>
</gene>
<evidence type="ECO:0000259" key="4">
    <source>
        <dbReference type="PROSITE" id="PS50110"/>
    </source>
</evidence>
<evidence type="ECO:0000256" key="1">
    <source>
        <dbReference type="ARBA" id="ARBA00023125"/>
    </source>
</evidence>
<dbReference type="PROSITE" id="PS50110">
    <property type="entry name" value="RESPONSE_REGULATORY"/>
    <property type="match status" value="1"/>
</dbReference>
<dbReference type="SUPFAM" id="SSF52172">
    <property type="entry name" value="CheY-like"/>
    <property type="match status" value="1"/>
</dbReference>
<feature type="domain" description="Response regulatory" evidence="4">
    <location>
        <begin position="7"/>
        <end position="120"/>
    </location>
</feature>
<dbReference type="InterPro" id="IPR011006">
    <property type="entry name" value="CheY-like_superfamily"/>
</dbReference>
<name>A0A5B7YC26_9ALTE</name>
<keyword evidence="2" id="KW-0597">Phosphoprotein</keyword>
<dbReference type="SMART" id="SM00448">
    <property type="entry name" value="REC"/>
    <property type="match status" value="1"/>
</dbReference>
<evidence type="ECO:0000313" key="6">
    <source>
        <dbReference type="EMBL" id="QCZ93297.1"/>
    </source>
</evidence>
<feature type="domain" description="OmpR/PhoB-type" evidence="5">
    <location>
        <begin position="129"/>
        <end position="228"/>
    </location>
</feature>
<dbReference type="InterPro" id="IPR036388">
    <property type="entry name" value="WH-like_DNA-bd_sf"/>
</dbReference>
<sequence>MTAPGKKILLIEDDIALSELIADYLQEKGFDVTCAMSGTQAVQYSHEQEFDLIVCDLMLPDTHGFKLAERICGDQHCPLIFLTAVSDDDTHIYGLELGAVDFIAKPVRPPVLLARINAQLRKQPVVEDAAIVELGDYKLDYRSKGLYQAGRSIALTNQEFDILWLFIKFSDSPISREFMFQQIVGRPYDGSDRAADLKISRLRRKLVQAGCSDLHIRTIRGRGYILSLDNHA</sequence>
<dbReference type="GO" id="GO:0006355">
    <property type="term" value="P:regulation of DNA-templated transcription"/>
    <property type="evidence" value="ECO:0007669"/>
    <property type="project" value="InterPro"/>
</dbReference>
<dbReference type="PANTHER" id="PTHR48111:SF47">
    <property type="entry name" value="TRANSCRIPTIONAL REGULATORY PROTEIN RSTA"/>
    <property type="match status" value="1"/>
</dbReference>
<keyword evidence="1 3" id="KW-0238">DNA-binding</keyword>
<dbReference type="InterPro" id="IPR001789">
    <property type="entry name" value="Sig_transdc_resp-reg_receiver"/>
</dbReference>
<dbReference type="Gene3D" id="3.40.50.2300">
    <property type="match status" value="1"/>
</dbReference>
<feature type="modified residue" description="4-aspartylphosphate" evidence="2">
    <location>
        <position position="56"/>
    </location>
</feature>